<sequence>MPSFLASLGAALGSFVAWIAHKWDAIIYSGFPIIFWVKPRWDVSQIPDQTGKVVIVTGGNSGTGYITSRSLFHAGAKVYLACRNESKALDAIERIKAARKPKAKPKPGSKTEYGVGELVYLNLDLMDLESVDRFADEFLSKENRLDILFANAGIMATQEGLYTKQGYTIQFGTNVLGHHRLITRLLPVLRATSDAHPEDPARVITLSSAGHSAAPSGGVDYRSVVREAGAVTDSGNQPRRGKYERMRWVEYGQSKWGDIALAKYLDWTYGPRTTAKQSGGEIIAISLHPGMVATNLFGHLPAAGLVQKYAPFILRILTRPPEDGAGNQLWAATCPVPQARELSGKYIVPFQQVGRPRADVEDRGRVEKMWNWCDEQARKHL</sequence>
<dbReference type="PANTHER" id="PTHR24320">
    <property type="entry name" value="RETINOL DEHYDROGENASE"/>
    <property type="match status" value="1"/>
</dbReference>
<dbReference type="PANTHER" id="PTHR24320:SF282">
    <property type="entry name" value="WW DOMAIN-CONTAINING OXIDOREDUCTASE"/>
    <property type="match status" value="1"/>
</dbReference>
<keyword evidence="5" id="KW-1185">Reference proteome</keyword>
<reference evidence="4 5" key="1">
    <citation type="submission" date="2018-11" db="EMBL/GenBank/DDBJ databases">
        <title>Genome sequence of Saitozyma podzolica DSM 27192.</title>
        <authorList>
            <person name="Aliyu H."/>
            <person name="Gorte O."/>
            <person name="Ochsenreither K."/>
        </authorList>
    </citation>
    <scope>NUCLEOTIDE SEQUENCE [LARGE SCALE GENOMIC DNA]</scope>
    <source>
        <strain evidence="4 5">DSM 27192</strain>
    </source>
</reference>
<organism evidence="4 5">
    <name type="scientific">Saitozyma podzolica</name>
    <dbReference type="NCBI Taxonomy" id="1890683"/>
    <lineage>
        <taxon>Eukaryota</taxon>
        <taxon>Fungi</taxon>
        <taxon>Dikarya</taxon>
        <taxon>Basidiomycota</taxon>
        <taxon>Agaricomycotina</taxon>
        <taxon>Tremellomycetes</taxon>
        <taxon>Tremellales</taxon>
        <taxon>Trimorphomycetaceae</taxon>
        <taxon>Saitozyma</taxon>
    </lineage>
</organism>
<comment type="similarity">
    <text evidence="1">Belongs to the short-chain dehydrogenases/reductases (SDR) family.</text>
</comment>
<evidence type="ECO:0000313" key="5">
    <source>
        <dbReference type="Proteomes" id="UP000279259"/>
    </source>
</evidence>
<evidence type="ECO:0000256" key="1">
    <source>
        <dbReference type="ARBA" id="ARBA00006484"/>
    </source>
</evidence>
<dbReference type="Gene3D" id="3.40.50.720">
    <property type="entry name" value="NAD(P)-binding Rossmann-like Domain"/>
    <property type="match status" value="1"/>
</dbReference>
<dbReference type="InterPro" id="IPR002347">
    <property type="entry name" value="SDR_fam"/>
</dbReference>
<dbReference type="SUPFAM" id="SSF51735">
    <property type="entry name" value="NAD(P)-binding Rossmann-fold domains"/>
    <property type="match status" value="1"/>
</dbReference>
<evidence type="ECO:0008006" key="6">
    <source>
        <dbReference type="Google" id="ProtNLM"/>
    </source>
</evidence>
<comment type="caution">
    <text evidence="4">The sequence shown here is derived from an EMBL/GenBank/DDBJ whole genome shotgun (WGS) entry which is preliminary data.</text>
</comment>
<dbReference type="EMBL" id="RSCD01000015">
    <property type="protein sequence ID" value="RSH88877.1"/>
    <property type="molecule type" value="Genomic_DNA"/>
</dbReference>
<dbReference type="OrthoDB" id="191139at2759"/>
<name>A0A427YD41_9TREE</name>
<evidence type="ECO:0000256" key="3">
    <source>
        <dbReference type="ARBA" id="ARBA00023002"/>
    </source>
</evidence>
<evidence type="ECO:0000313" key="4">
    <source>
        <dbReference type="EMBL" id="RSH88877.1"/>
    </source>
</evidence>
<dbReference type="GO" id="GO:0016491">
    <property type="term" value="F:oxidoreductase activity"/>
    <property type="evidence" value="ECO:0007669"/>
    <property type="project" value="UniProtKB-KW"/>
</dbReference>
<dbReference type="InterPro" id="IPR036291">
    <property type="entry name" value="NAD(P)-bd_dom_sf"/>
</dbReference>
<dbReference type="AlphaFoldDB" id="A0A427YD41"/>
<dbReference type="STRING" id="1890683.A0A427YD41"/>
<dbReference type="Proteomes" id="UP000279259">
    <property type="component" value="Unassembled WGS sequence"/>
</dbReference>
<dbReference type="PRINTS" id="PR00081">
    <property type="entry name" value="GDHRDH"/>
</dbReference>
<gene>
    <name evidence="4" type="ORF">EHS25_002539</name>
</gene>
<protein>
    <recommendedName>
        <fullName evidence="6">Pod-specific dehydrogenase</fullName>
    </recommendedName>
</protein>
<accession>A0A427YD41</accession>
<evidence type="ECO:0000256" key="2">
    <source>
        <dbReference type="ARBA" id="ARBA00022857"/>
    </source>
</evidence>
<keyword evidence="3" id="KW-0560">Oxidoreductase</keyword>
<dbReference type="Pfam" id="PF00106">
    <property type="entry name" value="adh_short"/>
    <property type="match status" value="1"/>
</dbReference>
<keyword evidence="2" id="KW-0521">NADP</keyword>
<proteinExistence type="inferred from homology"/>